<dbReference type="InterPro" id="IPR006028">
    <property type="entry name" value="GABAA/Glycine_rcpt"/>
</dbReference>
<protein>
    <submittedName>
        <fullName evidence="14">Uncharacterized protein</fullName>
    </submittedName>
</protein>
<keyword evidence="15" id="KW-1185">Reference proteome</keyword>
<evidence type="ECO:0000256" key="11">
    <source>
        <dbReference type="RuleBase" id="RU000687"/>
    </source>
</evidence>
<dbReference type="InterPro" id="IPR006029">
    <property type="entry name" value="Neurotrans-gated_channel_TM"/>
</dbReference>
<dbReference type="GO" id="GO:0005886">
    <property type="term" value="C:plasma membrane"/>
    <property type="evidence" value="ECO:0007669"/>
    <property type="project" value="UniProtKB-SubCell"/>
</dbReference>
<evidence type="ECO:0000256" key="9">
    <source>
        <dbReference type="ARBA" id="ARBA00023136"/>
    </source>
</evidence>
<evidence type="ECO:0000256" key="7">
    <source>
        <dbReference type="ARBA" id="ARBA00022989"/>
    </source>
</evidence>
<dbReference type="PROSITE" id="PS00236">
    <property type="entry name" value="NEUROTR_ION_CHANNEL"/>
    <property type="match status" value="1"/>
</dbReference>
<dbReference type="GO" id="GO:0005230">
    <property type="term" value="F:extracellular ligand-gated monoatomic ion channel activity"/>
    <property type="evidence" value="ECO:0007669"/>
    <property type="project" value="InterPro"/>
</dbReference>
<dbReference type="Pfam" id="PF02931">
    <property type="entry name" value="Neur_chan_LBD"/>
    <property type="match status" value="1"/>
</dbReference>
<dbReference type="InterPro" id="IPR006201">
    <property type="entry name" value="Neur_channel"/>
</dbReference>
<reference evidence="14" key="1">
    <citation type="journal article" date="2023" name="Mol. Biol. Evol.">
        <title>Third-Generation Sequencing Reveals the Adaptive Role of the Epigenome in Three Deep-Sea Polychaetes.</title>
        <authorList>
            <person name="Perez M."/>
            <person name="Aroh O."/>
            <person name="Sun Y."/>
            <person name="Lan Y."/>
            <person name="Juniper S.K."/>
            <person name="Young C.R."/>
            <person name="Angers B."/>
            <person name="Qian P.Y."/>
        </authorList>
    </citation>
    <scope>NUCLEOTIDE SEQUENCE</scope>
    <source>
        <strain evidence="14">P08H-3</strain>
    </source>
</reference>
<evidence type="ECO:0000256" key="2">
    <source>
        <dbReference type="ARBA" id="ARBA00004236"/>
    </source>
</evidence>
<feature type="domain" description="Neurotransmitter-gated ion-channel ligand-binding" evidence="12">
    <location>
        <begin position="1"/>
        <end position="133"/>
    </location>
</feature>
<evidence type="ECO:0000259" key="13">
    <source>
        <dbReference type="Pfam" id="PF02932"/>
    </source>
</evidence>
<comment type="similarity">
    <text evidence="11">Belongs to the ligand-gated ion channel (TC 1.A.9) family.</text>
</comment>
<evidence type="ECO:0000256" key="4">
    <source>
        <dbReference type="ARBA" id="ARBA00022475"/>
    </source>
</evidence>
<dbReference type="SUPFAM" id="SSF63712">
    <property type="entry name" value="Nicotinic receptor ligand binding domain-like"/>
    <property type="match status" value="1"/>
</dbReference>
<keyword evidence="3 11" id="KW-0813">Transport</keyword>
<dbReference type="GO" id="GO:0004888">
    <property type="term" value="F:transmembrane signaling receptor activity"/>
    <property type="evidence" value="ECO:0007669"/>
    <property type="project" value="InterPro"/>
</dbReference>
<dbReference type="InterPro" id="IPR036719">
    <property type="entry name" value="Neuro-gated_channel_TM_sf"/>
</dbReference>
<dbReference type="InterPro" id="IPR018000">
    <property type="entry name" value="Neurotransmitter_ion_chnl_CS"/>
</dbReference>
<dbReference type="Gene3D" id="1.20.58.390">
    <property type="entry name" value="Neurotransmitter-gated ion-channel transmembrane domain"/>
    <property type="match status" value="1"/>
</dbReference>
<evidence type="ECO:0000259" key="12">
    <source>
        <dbReference type="Pfam" id="PF02931"/>
    </source>
</evidence>
<accession>A0AAD9JFU2</accession>
<evidence type="ECO:0000313" key="14">
    <source>
        <dbReference type="EMBL" id="KAK2151967.1"/>
    </source>
</evidence>
<dbReference type="Proteomes" id="UP001208570">
    <property type="component" value="Unassembled WGS sequence"/>
</dbReference>
<keyword evidence="8 11" id="KW-0406">Ion transport</keyword>
<organism evidence="14 15">
    <name type="scientific">Paralvinella palmiformis</name>
    <dbReference type="NCBI Taxonomy" id="53620"/>
    <lineage>
        <taxon>Eukaryota</taxon>
        <taxon>Metazoa</taxon>
        <taxon>Spiralia</taxon>
        <taxon>Lophotrochozoa</taxon>
        <taxon>Annelida</taxon>
        <taxon>Polychaeta</taxon>
        <taxon>Sedentaria</taxon>
        <taxon>Canalipalpata</taxon>
        <taxon>Terebellida</taxon>
        <taxon>Terebelliformia</taxon>
        <taxon>Alvinellidae</taxon>
        <taxon>Paralvinella</taxon>
    </lineage>
</organism>
<dbReference type="Gene3D" id="2.70.170.10">
    <property type="entry name" value="Neurotransmitter-gated ion-channel ligand-binding domain"/>
    <property type="match status" value="1"/>
</dbReference>
<feature type="transmembrane region" description="Helical" evidence="11">
    <location>
        <begin position="305"/>
        <end position="323"/>
    </location>
</feature>
<keyword evidence="5 11" id="KW-0812">Transmembrane</keyword>
<dbReference type="Pfam" id="PF02932">
    <property type="entry name" value="Neur_chan_memb"/>
    <property type="match status" value="1"/>
</dbReference>
<dbReference type="SUPFAM" id="SSF90112">
    <property type="entry name" value="Neurotransmitter-gated ion-channel transmembrane pore"/>
    <property type="match status" value="1"/>
</dbReference>
<evidence type="ECO:0000256" key="3">
    <source>
        <dbReference type="ARBA" id="ARBA00022448"/>
    </source>
</evidence>
<keyword evidence="10 11" id="KW-0407">Ion channel</keyword>
<dbReference type="PRINTS" id="PR00253">
    <property type="entry name" value="GABAARECEPTR"/>
</dbReference>
<dbReference type="InterPro" id="IPR036734">
    <property type="entry name" value="Neur_chan_lig-bd_sf"/>
</dbReference>
<comment type="subcellular location">
    <subcellularLocation>
        <location evidence="2">Cell membrane</location>
    </subcellularLocation>
    <subcellularLocation>
        <location evidence="1">Membrane</location>
        <topology evidence="1">Multi-pass membrane protein</topology>
    </subcellularLocation>
</comment>
<dbReference type="InterPro" id="IPR006202">
    <property type="entry name" value="Neur_chan_lig-bd"/>
</dbReference>
<evidence type="ECO:0000313" key="15">
    <source>
        <dbReference type="Proteomes" id="UP001208570"/>
    </source>
</evidence>
<feature type="transmembrane region" description="Helical" evidence="11">
    <location>
        <begin position="217"/>
        <end position="239"/>
    </location>
</feature>
<proteinExistence type="inferred from homology"/>
<gene>
    <name evidence="14" type="ORF">LSH36_344g03040</name>
</gene>
<dbReference type="PRINTS" id="PR00252">
    <property type="entry name" value="NRIONCHANNEL"/>
</dbReference>
<dbReference type="PANTHER" id="PTHR18945">
    <property type="entry name" value="NEUROTRANSMITTER GATED ION CHANNEL"/>
    <property type="match status" value="1"/>
</dbReference>
<evidence type="ECO:0000256" key="5">
    <source>
        <dbReference type="ARBA" id="ARBA00022692"/>
    </source>
</evidence>
<name>A0AAD9JFU2_9ANNE</name>
<evidence type="ECO:0000256" key="1">
    <source>
        <dbReference type="ARBA" id="ARBA00004141"/>
    </source>
</evidence>
<keyword evidence="6" id="KW-0732">Signal</keyword>
<keyword evidence="4" id="KW-1003">Cell membrane</keyword>
<dbReference type="CDD" id="cd19049">
    <property type="entry name" value="LGIC_TM_anion"/>
    <property type="match status" value="1"/>
</dbReference>
<evidence type="ECO:0000256" key="8">
    <source>
        <dbReference type="ARBA" id="ARBA00023065"/>
    </source>
</evidence>
<dbReference type="AlphaFoldDB" id="A0AAD9JFU2"/>
<feature type="domain" description="Neurotransmitter-gated ion-channel transmembrane" evidence="13">
    <location>
        <begin position="159"/>
        <end position="268"/>
    </location>
</feature>
<dbReference type="InterPro" id="IPR038050">
    <property type="entry name" value="Neuro_actylchol_rec"/>
</dbReference>
<feature type="transmembrane region" description="Helical" evidence="11">
    <location>
        <begin position="159"/>
        <end position="178"/>
    </location>
</feature>
<comment type="caution">
    <text evidence="11">Lacks conserved residue(s) required for the propagation of feature annotation.</text>
</comment>
<keyword evidence="7 11" id="KW-1133">Transmembrane helix</keyword>
<dbReference type="NCBIfam" id="TIGR00860">
    <property type="entry name" value="LIC"/>
    <property type="match status" value="1"/>
</dbReference>
<evidence type="ECO:0000256" key="10">
    <source>
        <dbReference type="ARBA" id="ARBA00023303"/>
    </source>
</evidence>
<evidence type="ECO:0000256" key="6">
    <source>
        <dbReference type="ARBA" id="ARBA00022729"/>
    </source>
</evidence>
<keyword evidence="9 11" id="KW-0472">Membrane</keyword>
<sequence>MYLRQEWSDPRLAFDPAYNDGSDKLKLGDGYWERIWTPDVFFRNEKKAAFHGVTTPNRLINLHADGTVWYVSKITATLSCPMRLHKYPLDTQSCPMMFESFGYTMEHIVYKWLDTPVQFEKKLELPQFRLVNFTLEDCSQNYTTEFILKRDIGYYMIQLYVPSVLIVILSWVAFWISIDAIPARVTIGLLTVLTMTTQSTGARSQLPRVSYIKAIDVWMSVCLLFVFMSLLEFAVVNVFSRKEIRQTRRSSFRKLPRRDEEIALEQVNIVTHNGRDFRESREKRFVRDPEGRNRARSIDKFARKMFPLGFLSFNLIYWLAYILG</sequence>
<comment type="caution">
    <text evidence="14">The sequence shown here is derived from an EMBL/GenBank/DDBJ whole genome shotgun (WGS) entry which is preliminary data.</text>
</comment>
<dbReference type="EMBL" id="JAODUP010000344">
    <property type="protein sequence ID" value="KAK2151967.1"/>
    <property type="molecule type" value="Genomic_DNA"/>
</dbReference>